<dbReference type="STRING" id="560819.SAMN05428998_12368"/>
<feature type="modified residue" description="4-aspartylphosphate" evidence="2">
    <location>
        <position position="54"/>
    </location>
</feature>
<evidence type="ECO:0000256" key="1">
    <source>
        <dbReference type="ARBA" id="ARBA00022553"/>
    </source>
</evidence>
<protein>
    <submittedName>
        <fullName evidence="4">Two-component system, chemotaxis family, response regulator CheY</fullName>
    </submittedName>
</protein>
<evidence type="ECO:0000259" key="3">
    <source>
        <dbReference type="PROSITE" id="PS50110"/>
    </source>
</evidence>
<keyword evidence="1 2" id="KW-0597">Phosphoprotein</keyword>
<dbReference type="SMART" id="SM00448">
    <property type="entry name" value="REC"/>
    <property type="match status" value="1"/>
</dbReference>
<dbReference type="InterPro" id="IPR001789">
    <property type="entry name" value="Sig_transdc_resp-reg_receiver"/>
</dbReference>
<feature type="domain" description="Response regulatory" evidence="3">
    <location>
        <begin position="5"/>
        <end position="119"/>
    </location>
</feature>
<dbReference type="AlphaFoldDB" id="A0A1Y6CGH1"/>
<dbReference type="EMBL" id="FWZX01000023">
    <property type="protein sequence ID" value="SMF60624.1"/>
    <property type="molecule type" value="Genomic_DNA"/>
</dbReference>
<dbReference type="PANTHER" id="PTHR44591">
    <property type="entry name" value="STRESS RESPONSE REGULATOR PROTEIN 1"/>
    <property type="match status" value="1"/>
</dbReference>
<dbReference type="Proteomes" id="UP000192917">
    <property type="component" value="Unassembled WGS sequence"/>
</dbReference>
<evidence type="ECO:0000313" key="5">
    <source>
        <dbReference type="Proteomes" id="UP000192917"/>
    </source>
</evidence>
<proteinExistence type="predicted"/>
<accession>A0A1Y6CGH1</accession>
<dbReference type="InterPro" id="IPR050595">
    <property type="entry name" value="Bact_response_regulator"/>
</dbReference>
<dbReference type="PROSITE" id="PS50110">
    <property type="entry name" value="RESPONSE_REGULATORY"/>
    <property type="match status" value="1"/>
</dbReference>
<dbReference type="GO" id="GO:0000160">
    <property type="term" value="P:phosphorelay signal transduction system"/>
    <property type="evidence" value="ECO:0007669"/>
    <property type="project" value="InterPro"/>
</dbReference>
<evidence type="ECO:0000313" key="4">
    <source>
        <dbReference type="EMBL" id="SMF60624.1"/>
    </source>
</evidence>
<dbReference type="InterPro" id="IPR011006">
    <property type="entry name" value="CheY-like_superfamily"/>
</dbReference>
<dbReference type="PANTHER" id="PTHR44591:SF23">
    <property type="entry name" value="CHEY SUBFAMILY"/>
    <property type="match status" value="1"/>
</dbReference>
<keyword evidence="5" id="KW-1185">Reference proteome</keyword>
<dbReference type="Gene3D" id="3.40.50.2300">
    <property type="match status" value="1"/>
</dbReference>
<evidence type="ECO:0000256" key="2">
    <source>
        <dbReference type="PROSITE-ProRule" id="PRU00169"/>
    </source>
</evidence>
<sequence length="125" mass="14050">MNEVAVVIADDDESQRREIAEFLDRLGVSHAEACDGGEAKKLFTEMQPKIVLLDMNMPKIDGVEAFRWMREQDSRAKIILMSGYMNRVREANESELGAFAVVEKPIPLRTLGQFIKNVLSGRVPA</sequence>
<dbReference type="CDD" id="cd00156">
    <property type="entry name" value="REC"/>
    <property type="match status" value="1"/>
</dbReference>
<dbReference type="Pfam" id="PF00072">
    <property type="entry name" value="Response_reg"/>
    <property type="match status" value="1"/>
</dbReference>
<gene>
    <name evidence="4" type="ORF">SAMN05428998_12368</name>
</gene>
<name>A0A1Y6CGH1_9PROT</name>
<dbReference type="SUPFAM" id="SSF52172">
    <property type="entry name" value="CheY-like"/>
    <property type="match status" value="1"/>
</dbReference>
<organism evidence="4 5">
    <name type="scientific">Tistlia consotensis USBA 355</name>
    <dbReference type="NCBI Taxonomy" id="560819"/>
    <lineage>
        <taxon>Bacteria</taxon>
        <taxon>Pseudomonadati</taxon>
        <taxon>Pseudomonadota</taxon>
        <taxon>Alphaproteobacteria</taxon>
        <taxon>Rhodospirillales</taxon>
        <taxon>Rhodovibrionaceae</taxon>
        <taxon>Tistlia</taxon>
    </lineage>
</organism>
<reference evidence="4 5" key="1">
    <citation type="submission" date="2017-04" db="EMBL/GenBank/DDBJ databases">
        <authorList>
            <person name="Afonso C.L."/>
            <person name="Miller P.J."/>
            <person name="Scott M.A."/>
            <person name="Spackman E."/>
            <person name="Goraichik I."/>
            <person name="Dimitrov K.M."/>
            <person name="Suarez D.L."/>
            <person name="Swayne D.E."/>
        </authorList>
    </citation>
    <scope>NUCLEOTIDE SEQUENCE [LARGE SCALE GENOMIC DNA]</scope>
    <source>
        <strain evidence="4 5">USBA 355</strain>
    </source>
</reference>